<feature type="transmembrane region" description="Helical" evidence="7">
    <location>
        <begin position="362"/>
        <end position="382"/>
    </location>
</feature>
<keyword evidence="3" id="KW-1003">Cell membrane</keyword>
<reference evidence="9 10" key="1">
    <citation type="submission" date="2019-11" db="EMBL/GenBank/DDBJ databases">
        <authorList>
            <person name="Holert J."/>
        </authorList>
    </citation>
    <scope>NUCLEOTIDE SEQUENCE [LARGE SCALE GENOMIC DNA]</scope>
    <source>
        <strain evidence="9">BC8_1</strain>
    </source>
</reference>
<dbReference type="InterPro" id="IPR006707">
    <property type="entry name" value="T7SS_EccD"/>
</dbReference>
<dbReference type="Pfam" id="PF19053">
    <property type="entry name" value="EccD"/>
    <property type="match status" value="1"/>
</dbReference>
<evidence type="ECO:0000256" key="5">
    <source>
        <dbReference type="ARBA" id="ARBA00022989"/>
    </source>
</evidence>
<dbReference type="AlphaFoldDB" id="A0A5S9R5N8"/>
<sequence>MPDTLCRLAVHVTGLQQPTTVDLMLPADCPVGVLLPSIVDAAVGEKVATTDAAHWYLTRIGGTRVDTSMSLQQNAVEDGDLILLSTEAPPAPCRTVGDPGGVVARMAVENAAADSPITSWAVTVLSPGVVALAVTSGFLAVPDAPWPAAVLLAASCGFAASILLLRLACGDIAVLTALAAATATVAAVGAITLATAATLAEGGVALTVLSLAGLSLAPKLTIVAAGLGPARSDVTASRAALAHLVLTGLVAGWSCAAATGVAAVTAQPQTSPAVVVAFAADVGILLLLRQRSHVDPRRRVVSSAAGLCALLAAHIVALRTVTEHTYWLGAAAVIAGVTVLYCQVGRAPSNPIVRQGVQVAEYLALVAVVPLAAWLTGVYSMVRGLSLS</sequence>
<feature type="transmembrane region" description="Helical" evidence="7">
    <location>
        <begin position="120"/>
        <end position="140"/>
    </location>
</feature>
<feature type="transmembrane region" description="Helical" evidence="7">
    <location>
        <begin position="172"/>
        <end position="197"/>
    </location>
</feature>
<proteinExistence type="inferred from homology"/>
<keyword evidence="10" id="KW-1185">Reference proteome</keyword>
<feature type="transmembrane region" description="Helical" evidence="7">
    <location>
        <begin position="240"/>
        <end position="264"/>
    </location>
</feature>
<comment type="similarity">
    <text evidence="2">Belongs to the EccD/Snm4 family.</text>
</comment>
<gene>
    <name evidence="9" type="ORF">AELLOGFF_05535</name>
</gene>
<feature type="transmembrane region" description="Helical" evidence="7">
    <location>
        <begin position="300"/>
        <end position="318"/>
    </location>
</feature>
<evidence type="ECO:0000313" key="9">
    <source>
        <dbReference type="EMBL" id="CAA0129370.1"/>
    </source>
</evidence>
<dbReference type="EMBL" id="CACSIP010000036">
    <property type="protein sequence ID" value="CAA0129370.1"/>
    <property type="molecule type" value="Genomic_DNA"/>
</dbReference>
<keyword evidence="4 7" id="KW-0812">Transmembrane</keyword>
<dbReference type="GO" id="GO:0005886">
    <property type="term" value="C:plasma membrane"/>
    <property type="evidence" value="ECO:0007669"/>
    <property type="project" value="UniProtKB-SubCell"/>
</dbReference>
<evidence type="ECO:0000259" key="8">
    <source>
        <dbReference type="Pfam" id="PF19053"/>
    </source>
</evidence>
<protein>
    <recommendedName>
        <fullName evidence="8">EccD-like transmembrane domain-containing protein</fullName>
    </recommendedName>
</protein>
<feature type="domain" description="EccD-like transmembrane" evidence="8">
    <location>
        <begin position="120"/>
        <end position="385"/>
    </location>
</feature>
<evidence type="ECO:0000256" key="4">
    <source>
        <dbReference type="ARBA" id="ARBA00022692"/>
    </source>
</evidence>
<feature type="transmembrane region" description="Helical" evidence="7">
    <location>
        <begin position="146"/>
        <end position="165"/>
    </location>
</feature>
<keyword evidence="5 7" id="KW-1133">Transmembrane helix</keyword>
<feature type="transmembrane region" description="Helical" evidence="7">
    <location>
        <begin position="324"/>
        <end position="342"/>
    </location>
</feature>
<dbReference type="InterPro" id="IPR024962">
    <property type="entry name" value="YukD-like"/>
</dbReference>
<organism evidence="9 10">
    <name type="scientific">Mycolicibacterium vanbaalenii</name>
    <name type="common">Mycobacterium vanbaalenii</name>
    <dbReference type="NCBI Taxonomy" id="110539"/>
    <lineage>
        <taxon>Bacteria</taxon>
        <taxon>Bacillati</taxon>
        <taxon>Actinomycetota</taxon>
        <taxon>Actinomycetes</taxon>
        <taxon>Mycobacteriales</taxon>
        <taxon>Mycobacteriaceae</taxon>
        <taxon>Mycolicibacterium</taxon>
    </lineage>
</organism>
<dbReference type="InterPro" id="IPR044049">
    <property type="entry name" value="EccD_transm"/>
</dbReference>
<dbReference type="Proteomes" id="UP000430146">
    <property type="component" value="Unassembled WGS sequence"/>
</dbReference>
<feature type="transmembrane region" description="Helical" evidence="7">
    <location>
        <begin position="203"/>
        <end position="228"/>
    </location>
</feature>
<evidence type="ECO:0000256" key="6">
    <source>
        <dbReference type="ARBA" id="ARBA00023136"/>
    </source>
</evidence>
<keyword evidence="6 7" id="KW-0472">Membrane</keyword>
<name>A0A5S9R5N8_MYCVN</name>
<dbReference type="RefSeq" id="WP_159233503.1">
    <property type="nucleotide sequence ID" value="NZ_CACSIP010000036.1"/>
</dbReference>
<evidence type="ECO:0000256" key="7">
    <source>
        <dbReference type="SAM" id="Phobius"/>
    </source>
</evidence>
<dbReference type="OrthoDB" id="4156660at2"/>
<evidence type="ECO:0000256" key="1">
    <source>
        <dbReference type="ARBA" id="ARBA00004651"/>
    </source>
</evidence>
<evidence type="ECO:0000256" key="2">
    <source>
        <dbReference type="ARBA" id="ARBA00006162"/>
    </source>
</evidence>
<dbReference type="NCBIfam" id="TIGR03920">
    <property type="entry name" value="T7SS_EccD"/>
    <property type="match status" value="1"/>
</dbReference>
<dbReference type="Pfam" id="PF08817">
    <property type="entry name" value="YukD"/>
    <property type="match status" value="1"/>
</dbReference>
<accession>A0A5S9R5N8</accession>
<evidence type="ECO:0000313" key="10">
    <source>
        <dbReference type="Proteomes" id="UP000430146"/>
    </source>
</evidence>
<dbReference type="Gene3D" id="3.10.20.90">
    <property type="entry name" value="Phosphatidylinositol 3-kinase Catalytic Subunit, Chain A, domain 1"/>
    <property type="match status" value="1"/>
</dbReference>
<evidence type="ECO:0000256" key="3">
    <source>
        <dbReference type="ARBA" id="ARBA00022475"/>
    </source>
</evidence>
<feature type="transmembrane region" description="Helical" evidence="7">
    <location>
        <begin position="270"/>
        <end position="288"/>
    </location>
</feature>
<comment type="subcellular location">
    <subcellularLocation>
        <location evidence="1">Cell membrane</location>
        <topology evidence="1">Multi-pass membrane protein</topology>
    </subcellularLocation>
</comment>